<evidence type="ECO:0000256" key="1">
    <source>
        <dbReference type="SAM" id="MobiDB-lite"/>
    </source>
</evidence>
<gene>
    <name evidence="2" type="ORF">MSPICULIGERA_LOCUS9975</name>
</gene>
<dbReference type="EMBL" id="CATQJA010002571">
    <property type="protein sequence ID" value="CAJ0571571.1"/>
    <property type="molecule type" value="Genomic_DNA"/>
</dbReference>
<name>A0AA36FYK6_9BILA</name>
<dbReference type="AlphaFoldDB" id="A0AA36FYK6"/>
<comment type="caution">
    <text evidence="2">The sequence shown here is derived from an EMBL/GenBank/DDBJ whole genome shotgun (WGS) entry which is preliminary data.</text>
</comment>
<dbReference type="Proteomes" id="UP001177023">
    <property type="component" value="Unassembled WGS sequence"/>
</dbReference>
<proteinExistence type="predicted"/>
<accession>A0AA36FYK6</accession>
<feature type="non-terminal residue" evidence="2">
    <location>
        <position position="1"/>
    </location>
</feature>
<sequence length="187" mass="21127">MHIGRMVSGFGHAARSTSGRYCAALHEEFVALDRKNKNLQRRIIDEEYEAKIATLSLFETVPLKPVIQQRRRPLQNVLNMDQGVRRAASVFPGIPQRRPLEHVCSDVCKKLAHDVEEARLQHAKLMKRAMQKPLPPAPKRGALKRRASTSPPQAAKRVRFAPDVTPQPYLQTATMTLTRPSFNIFSA</sequence>
<evidence type="ECO:0000313" key="3">
    <source>
        <dbReference type="Proteomes" id="UP001177023"/>
    </source>
</evidence>
<evidence type="ECO:0000313" key="2">
    <source>
        <dbReference type="EMBL" id="CAJ0571571.1"/>
    </source>
</evidence>
<feature type="region of interest" description="Disordered" evidence="1">
    <location>
        <begin position="131"/>
        <end position="156"/>
    </location>
</feature>
<reference evidence="2" key="1">
    <citation type="submission" date="2023-06" db="EMBL/GenBank/DDBJ databases">
        <authorList>
            <person name="Delattre M."/>
        </authorList>
    </citation>
    <scope>NUCLEOTIDE SEQUENCE</scope>
    <source>
        <strain evidence="2">AF72</strain>
    </source>
</reference>
<protein>
    <submittedName>
        <fullName evidence="2">Uncharacterized protein</fullName>
    </submittedName>
</protein>
<keyword evidence="3" id="KW-1185">Reference proteome</keyword>
<organism evidence="2 3">
    <name type="scientific">Mesorhabditis spiculigera</name>
    <dbReference type="NCBI Taxonomy" id="96644"/>
    <lineage>
        <taxon>Eukaryota</taxon>
        <taxon>Metazoa</taxon>
        <taxon>Ecdysozoa</taxon>
        <taxon>Nematoda</taxon>
        <taxon>Chromadorea</taxon>
        <taxon>Rhabditida</taxon>
        <taxon>Rhabditina</taxon>
        <taxon>Rhabditomorpha</taxon>
        <taxon>Rhabditoidea</taxon>
        <taxon>Rhabditidae</taxon>
        <taxon>Mesorhabditinae</taxon>
        <taxon>Mesorhabditis</taxon>
    </lineage>
</organism>